<evidence type="ECO:0000313" key="3">
    <source>
        <dbReference type="Proteomes" id="UP000054018"/>
    </source>
</evidence>
<dbReference type="OrthoDB" id="2655567at2759"/>
<dbReference type="Proteomes" id="UP000054018">
    <property type="component" value="Unassembled WGS sequence"/>
</dbReference>
<protein>
    <submittedName>
        <fullName evidence="2">Uncharacterized protein</fullName>
    </submittedName>
</protein>
<feature type="region of interest" description="Disordered" evidence="1">
    <location>
        <begin position="341"/>
        <end position="361"/>
    </location>
</feature>
<feature type="region of interest" description="Disordered" evidence="1">
    <location>
        <begin position="422"/>
        <end position="486"/>
    </location>
</feature>
<feature type="region of interest" description="Disordered" evidence="1">
    <location>
        <begin position="136"/>
        <end position="160"/>
    </location>
</feature>
<name>A0A0C9ZDM7_9AGAM</name>
<feature type="compositionally biased region" description="Polar residues" evidence="1">
    <location>
        <begin position="559"/>
        <end position="568"/>
    </location>
</feature>
<organism evidence="2 3">
    <name type="scientific">Pisolithus microcarpus 441</name>
    <dbReference type="NCBI Taxonomy" id="765257"/>
    <lineage>
        <taxon>Eukaryota</taxon>
        <taxon>Fungi</taxon>
        <taxon>Dikarya</taxon>
        <taxon>Basidiomycota</taxon>
        <taxon>Agaricomycotina</taxon>
        <taxon>Agaricomycetes</taxon>
        <taxon>Agaricomycetidae</taxon>
        <taxon>Boletales</taxon>
        <taxon>Sclerodermatineae</taxon>
        <taxon>Pisolithaceae</taxon>
        <taxon>Pisolithus</taxon>
    </lineage>
</organism>
<dbReference type="AlphaFoldDB" id="A0A0C9ZDM7"/>
<accession>A0A0C9ZDM7</accession>
<dbReference type="HOGENOM" id="CLU_361746_0_0_1"/>
<feature type="region of interest" description="Disordered" evidence="1">
    <location>
        <begin position="234"/>
        <end position="260"/>
    </location>
</feature>
<keyword evidence="3" id="KW-1185">Reference proteome</keyword>
<feature type="region of interest" description="Disordered" evidence="1">
    <location>
        <begin position="63"/>
        <end position="92"/>
    </location>
</feature>
<feature type="region of interest" description="Disordered" evidence="1">
    <location>
        <begin position="554"/>
        <end position="588"/>
    </location>
</feature>
<reference evidence="2 3" key="1">
    <citation type="submission" date="2014-04" db="EMBL/GenBank/DDBJ databases">
        <authorList>
            <consortium name="DOE Joint Genome Institute"/>
            <person name="Kuo A."/>
            <person name="Kohler A."/>
            <person name="Costa M.D."/>
            <person name="Nagy L.G."/>
            <person name="Floudas D."/>
            <person name="Copeland A."/>
            <person name="Barry K.W."/>
            <person name="Cichocki N."/>
            <person name="Veneault-Fourrey C."/>
            <person name="LaButti K."/>
            <person name="Lindquist E.A."/>
            <person name="Lipzen A."/>
            <person name="Lundell T."/>
            <person name="Morin E."/>
            <person name="Murat C."/>
            <person name="Sun H."/>
            <person name="Tunlid A."/>
            <person name="Henrissat B."/>
            <person name="Grigoriev I.V."/>
            <person name="Hibbett D.S."/>
            <person name="Martin F."/>
            <person name="Nordberg H.P."/>
            <person name="Cantor M.N."/>
            <person name="Hua S.X."/>
        </authorList>
    </citation>
    <scope>NUCLEOTIDE SEQUENCE [LARGE SCALE GENOMIC DNA]</scope>
    <source>
        <strain evidence="2 3">441</strain>
    </source>
</reference>
<dbReference type="EMBL" id="KN833763">
    <property type="protein sequence ID" value="KIK20562.1"/>
    <property type="molecule type" value="Genomic_DNA"/>
</dbReference>
<evidence type="ECO:0000256" key="1">
    <source>
        <dbReference type="SAM" id="MobiDB-lite"/>
    </source>
</evidence>
<evidence type="ECO:0000313" key="2">
    <source>
        <dbReference type="EMBL" id="KIK20562.1"/>
    </source>
</evidence>
<sequence length="836" mass="91042">MLLGTKANPQLADLLASEKPVIIGAPPLQDSKSSKGKRIFYNGKTDYDGPVCLPNPAMTRIKRQVGGGGKATDRTAEEDECSSLSPSPAPRTLHSMLHKGVVREMNSLVKGVPKSMYGCKRVEVVIPTMARKVGKRPPSVITIGDSSGPDATNVRDEDKGDTGDYGELFLSDDEWAASTHKHKAKSQQSLHPTKRVASLLNMNTAQLSNPNIVKVSSQTRSAMKKRIQVVSPLISDSPSEERLPRTITSRNPSRPDKANVMDRHKACGNATDLFVSDDEQVPSTHKCKEKPQRSSRPMKQPVLSLEVDTTRLSGPKVVKTSSWMRPEIKKPRLRFISPLSSKLSSEEELESRPPGDHLNVTSPRVLVDHQQSSGELHIEQLGLQAALSLPQEDHLPGMPSHEPCHNGLPNLPLCEVPGDEVMQTEQTVSRLQEDKQLSSGSHPEAPRLEAAQSQVPPPHILGGQPIAGHPSHEPAGNQVPGAPHQEPHRGLLLQCQEVPLTSIPYHDHREEELMECVAAPWEAGYESQREQPGVTVLLPAAGPVESGRHGKILNPSPYLPTQQSHLQSGQPGPQPVQGVGQNHDPDKAFNLSQRIYPDRSMAESSTSLSTASTRLLAAEEGYIGGSSGDREMVPAAPVSECPGEPNHDQAHPPLPHCHYHTQMSRDHELQDRPMHVGPDRVYHGNDQFGYKGIAYHPNINPGWYNPSGRGLDARYGPYHHQYILPPPFTPHRYPGYANNPIMHWQPAARISGHYTDAPLPFQSMHDADYANTSGGQELSARPYRHAEVYNPKQSDAGILPGTQGSTDCSMGAVVTSLDIMPGPSDAAGNIPSTSDV</sequence>
<feature type="region of interest" description="Disordered" evidence="1">
    <location>
        <begin position="279"/>
        <end position="300"/>
    </location>
</feature>
<feature type="compositionally biased region" description="Low complexity" evidence="1">
    <location>
        <begin position="569"/>
        <end position="581"/>
    </location>
</feature>
<gene>
    <name evidence="2" type="ORF">PISMIDRAFT_12927</name>
</gene>
<reference evidence="3" key="2">
    <citation type="submission" date="2015-01" db="EMBL/GenBank/DDBJ databases">
        <title>Evolutionary Origins and Diversification of the Mycorrhizal Mutualists.</title>
        <authorList>
            <consortium name="DOE Joint Genome Institute"/>
            <consortium name="Mycorrhizal Genomics Consortium"/>
            <person name="Kohler A."/>
            <person name="Kuo A."/>
            <person name="Nagy L.G."/>
            <person name="Floudas D."/>
            <person name="Copeland A."/>
            <person name="Barry K.W."/>
            <person name="Cichocki N."/>
            <person name="Veneault-Fourrey C."/>
            <person name="LaButti K."/>
            <person name="Lindquist E.A."/>
            <person name="Lipzen A."/>
            <person name="Lundell T."/>
            <person name="Morin E."/>
            <person name="Murat C."/>
            <person name="Riley R."/>
            <person name="Ohm R."/>
            <person name="Sun H."/>
            <person name="Tunlid A."/>
            <person name="Henrissat B."/>
            <person name="Grigoriev I.V."/>
            <person name="Hibbett D.S."/>
            <person name="Martin F."/>
        </authorList>
    </citation>
    <scope>NUCLEOTIDE SEQUENCE [LARGE SCALE GENOMIC DNA]</scope>
    <source>
        <strain evidence="3">441</strain>
    </source>
</reference>
<proteinExistence type="predicted"/>